<dbReference type="SUPFAM" id="SSF51735">
    <property type="entry name" value="NAD(P)-binding Rossmann-fold domains"/>
    <property type="match status" value="1"/>
</dbReference>
<dbReference type="InterPro" id="IPR029045">
    <property type="entry name" value="ClpP/crotonase-like_dom_sf"/>
</dbReference>
<dbReference type="UniPathway" id="UPA00659"/>
<evidence type="ECO:0000256" key="9">
    <source>
        <dbReference type="ARBA" id="ARBA00023268"/>
    </source>
</evidence>
<dbReference type="InterPro" id="IPR036291">
    <property type="entry name" value="NAD(P)-bd_dom_sf"/>
</dbReference>
<dbReference type="RefSeq" id="WP_189494417.1">
    <property type="nucleotide sequence ID" value="NZ_BMZH01000001.1"/>
</dbReference>
<dbReference type="PANTHER" id="PTHR43612:SF3">
    <property type="entry name" value="TRIFUNCTIONAL ENZYME SUBUNIT ALPHA, MITOCHONDRIAL"/>
    <property type="match status" value="1"/>
</dbReference>
<comment type="caution">
    <text evidence="13">The sequence shown here is derived from an EMBL/GenBank/DDBJ whole genome shotgun (WGS) entry which is preliminary data.</text>
</comment>
<evidence type="ECO:0000256" key="5">
    <source>
        <dbReference type="ARBA" id="ARBA00023002"/>
    </source>
</evidence>
<evidence type="ECO:0000256" key="7">
    <source>
        <dbReference type="ARBA" id="ARBA00023098"/>
    </source>
</evidence>
<dbReference type="Proteomes" id="UP000634004">
    <property type="component" value="Unassembled WGS sequence"/>
</dbReference>
<dbReference type="InterPro" id="IPR008927">
    <property type="entry name" value="6-PGluconate_DH-like_C_sf"/>
</dbReference>
<dbReference type="EMBL" id="BMZH01000001">
    <property type="protein sequence ID" value="GHA82357.1"/>
    <property type="molecule type" value="Genomic_DNA"/>
</dbReference>
<dbReference type="InterPro" id="IPR050136">
    <property type="entry name" value="FA_oxidation_alpha_subunit"/>
</dbReference>
<evidence type="ECO:0000313" key="14">
    <source>
        <dbReference type="Proteomes" id="UP000634004"/>
    </source>
</evidence>
<feature type="domain" description="3-hydroxyacyl-CoA dehydrogenase C-terminal" evidence="11">
    <location>
        <begin position="515"/>
        <end position="612"/>
    </location>
</feature>
<dbReference type="GO" id="GO:0016509">
    <property type="term" value="F:long-chain (3S)-3-hydroxyacyl-CoA dehydrogenase (NAD+) activity"/>
    <property type="evidence" value="ECO:0007669"/>
    <property type="project" value="TreeGrafter"/>
</dbReference>
<evidence type="ECO:0000256" key="2">
    <source>
        <dbReference type="ARBA" id="ARBA00007005"/>
    </source>
</evidence>
<gene>
    <name evidence="13" type="ORF">GCM10009069_01870</name>
</gene>
<dbReference type="Pfam" id="PF00378">
    <property type="entry name" value="ECH_1"/>
    <property type="match status" value="1"/>
</dbReference>
<feature type="domain" description="3-hydroxyacyl-CoA dehydrogenase NAD binding" evidence="12">
    <location>
        <begin position="334"/>
        <end position="513"/>
    </location>
</feature>
<dbReference type="Gene3D" id="3.40.50.720">
    <property type="entry name" value="NAD(P)-binding Rossmann-like Domain"/>
    <property type="match status" value="1"/>
</dbReference>
<dbReference type="AlphaFoldDB" id="A0A8J3CPB7"/>
<dbReference type="InterPro" id="IPR006108">
    <property type="entry name" value="3HC_DH_C"/>
</dbReference>
<reference evidence="13" key="2">
    <citation type="submission" date="2020-09" db="EMBL/GenBank/DDBJ databases">
        <authorList>
            <person name="Sun Q."/>
            <person name="Kim S."/>
        </authorList>
    </citation>
    <scope>NUCLEOTIDE SEQUENCE</scope>
    <source>
        <strain evidence="13">KCTC 32513</strain>
    </source>
</reference>
<comment type="catalytic activity">
    <reaction evidence="10">
        <text>a (3S)-3-hydroxyacyl-CoA + NAD(+) = a 3-oxoacyl-CoA + NADH + H(+)</text>
        <dbReference type="Rhea" id="RHEA:22432"/>
        <dbReference type="ChEBI" id="CHEBI:15378"/>
        <dbReference type="ChEBI" id="CHEBI:57318"/>
        <dbReference type="ChEBI" id="CHEBI:57540"/>
        <dbReference type="ChEBI" id="CHEBI:57945"/>
        <dbReference type="ChEBI" id="CHEBI:90726"/>
        <dbReference type="EC" id="1.1.1.35"/>
    </reaction>
</comment>
<keyword evidence="14" id="KW-1185">Reference proteome</keyword>
<dbReference type="GO" id="GO:0006635">
    <property type="term" value="P:fatty acid beta-oxidation"/>
    <property type="evidence" value="ECO:0007669"/>
    <property type="project" value="UniProtKB-UniPathway"/>
</dbReference>
<keyword evidence="3" id="KW-0276">Fatty acid metabolism</keyword>
<evidence type="ECO:0000256" key="10">
    <source>
        <dbReference type="ARBA" id="ARBA00049556"/>
    </source>
</evidence>
<dbReference type="InterPro" id="IPR006176">
    <property type="entry name" value="3-OHacyl-CoA_DH_NAD-bd"/>
</dbReference>
<evidence type="ECO:0000256" key="3">
    <source>
        <dbReference type="ARBA" id="ARBA00022832"/>
    </source>
</evidence>
<dbReference type="Gene3D" id="1.10.1040.50">
    <property type="match status" value="1"/>
</dbReference>
<dbReference type="SUPFAM" id="SSF52096">
    <property type="entry name" value="ClpP/crotonase"/>
    <property type="match status" value="1"/>
</dbReference>
<evidence type="ECO:0000256" key="6">
    <source>
        <dbReference type="ARBA" id="ARBA00023027"/>
    </source>
</evidence>
<keyword evidence="5" id="KW-0560">Oxidoreductase</keyword>
<dbReference type="GO" id="GO:0070403">
    <property type="term" value="F:NAD+ binding"/>
    <property type="evidence" value="ECO:0007669"/>
    <property type="project" value="InterPro"/>
</dbReference>
<accession>A0A8J3CPB7</accession>
<keyword evidence="9" id="KW-0511">Multifunctional enzyme</keyword>
<dbReference type="PANTHER" id="PTHR43612">
    <property type="entry name" value="TRIFUNCTIONAL ENZYME SUBUNIT ALPHA"/>
    <property type="match status" value="1"/>
</dbReference>
<keyword evidence="8" id="KW-0456">Lyase</keyword>
<dbReference type="GO" id="GO:0004300">
    <property type="term" value="F:enoyl-CoA hydratase activity"/>
    <property type="evidence" value="ECO:0007669"/>
    <property type="project" value="TreeGrafter"/>
</dbReference>
<evidence type="ECO:0000256" key="8">
    <source>
        <dbReference type="ARBA" id="ARBA00023239"/>
    </source>
</evidence>
<reference evidence="13" key="1">
    <citation type="journal article" date="2014" name="Int. J. Syst. Evol. Microbiol.">
        <title>Complete genome sequence of Corynebacterium casei LMG S-19264T (=DSM 44701T), isolated from a smear-ripened cheese.</title>
        <authorList>
            <consortium name="US DOE Joint Genome Institute (JGI-PGF)"/>
            <person name="Walter F."/>
            <person name="Albersmeier A."/>
            <person name="Kalinowski J."/>
            <person name="Ruckert C."/>
        </authorList>
    </citation>
    <scope>NUCLEOTIDE SEQUENCE</scope>
    <source>
        <strain evidence="13">KCTC 32513</strain>
    </source>
</reference>
<dbReference type="Pfam" id="PF00725">
    <property type="entry name" value="3HCDH"/>
    <property type="match status" value="1"/>
</dbReference>
<evidence type="ECO:0000259" key="12">
    <source>
        <dbReference type="Pfam" id="PF02737"/>
    </source>
</evidence>
<dbReference type="Pfam" id="PF02737">
    <property type="entry name" value="3HCDH_N"/>
    <property type="match status" value="1"/>
</dbReference>
<evidence type="ECO:0000259" key="11">
    <source>
        <dbReference type="Pfam" id="PF00725"/>
    </source>
</evidence>
<keyword evidence="4" id="KW-0442">Lipid degradation</keyword>
<dbReference type="Gene3D" id="3.90.226.10">
    <property type="entry name" value="2-enoyl-CoA Hydratase, Chain A, domain 1"/>
    <property type="match status" value="1"/>
</dbReference>
<dbReference type="CDD" id="cd06558">
    <property type="entry name" value="crotonase-like"/>
    <property type="match status" value="1"/>
</dbReference>
<dbReference type="InterPro" id="IPR001753">
    <property type="entry name" value="Enoyl-CoA_hydra/iso"/>
</dbReference>
<proteinExistence type="inferred from homology"/>
<keyword evidence="6" id="KW-0520">NAD</keyword>
<comment type="pathway">
    <text evidence="1">Lipid metabolism; fatty acid beta-oxidation.</text>
</comment>
<keyword evidence="7" id="KW-0443">Lipid metabolism</keyword>
<name>A0A8J3CPB7_9PROT</name>
<evidence type="ECO:0000256" key="4">
    <source>
        <dbReference type="ARBA" id="ARBA00022963"/>
    </source>
</evidence>
<evidence type="ECO:0000313" key="13">
    <source>
        <dbReference type="EMBL" id="GHA82357.1"/>
    </source>
</evidence>
<dbReference type="FunFam" id="3.40.50.720:FF:000009">
    <property type="entry name" value="Fatty oxidation complex, alpha subunit"/>
    <property type="match status" value="1"/>
</dbReference>
<protein>
    <submittedName>
        <fullName evidence="13">3-hydroxyacyl-CoA dehydrogenase</fullName>
    </submittedName>
</protein>
<dbReference type="SUPFAM" id="SSF48179">
    <property type="entry name" value="6-phosphogluconate dehydrogenase C-terminal domain-like"/>
    <property type="match status" value="2"/>
</dbReference>
<organism evidence="13 14">
    <name type="scientific">Algimonas arctica</name>
    <dbReference type="NCBI Taxonomy" id="1479486"/>
    <lineage>
        <taxon>Bacteria</taxon>
        <taxon>Pseudomonadati</taxon>
        <taxon>Pseudomonadota</taxon>
        <taxon>Alphaproteobacteria</taxon>
        <taxon>Maricaulales</taxon>
        <taxon>Robiginitomaculaceae</taxon>
        <taxon>Algimonas</taxon>
    </lineage>
</organism>
<sequence>MSDYTTFSVEVNSDGIAVLKIDVPNQGMNVWDEALMADFPKFVDAFVADDAMKGLVIASGRDNGFMAGADLRMLEKQTGVLSKETFNDAMVLNGALRKLETGGHTDRQIEREGKKAKPVAVALEGLALGGGLELALAGHYRVAADSKKVQLGLPEVLVGLLPGGGGTQRVPRLIGLQNAAQMITSGASMDAGKAKAQGLIHDVVEPGTTIDAATAWVKENLGGTLQPWDVKGFRVPGGAGAMNPKAVQFFSVANAMALAKSKDNYPAIKAIMSCLYEGTMLPMSKAIEVETKYFLSLFADPVAQNMIRTLFVNKQAAEKGAGRPKDIAPIEIKTVGVLGAGLMGSGIAHVTAKAGMQVISLDRTDEEAQKSVAYTKKILDKRVSRGRMTQDKADAFLARITPTSDYNMLKDVDLIIEAVFERPDVKADVIKKTEAVIGKDVVFASNTSTLPIGGLAKNSVRPENFIGLHFFSPVERMPLLEIIPHDGTGDRALAVAFDYNRKIRKTPIVVKDVRGFFTNQVFPPYIGEAVSMIMEGTSMALIENCALNMGLPIGPLAVQDETTLKLGYDVMQSTKEELGDAYKPNGTEAFYELMVQKLGRSGRRFGKGLYNYDESGKRLDLWKGVTEHYPLMDEQPSQAEVQQRLMYSQLIPTARTFADGVVPDPQSADLGAIFGWGFPAWTGGPMSYIDTIGVDTFVATADMLAQRHGERFNVPTLFREMAEKGDTLYGGTKKAYSKSALERMLEADVVKIANGMGIAASVDDLKADTIAKILGAQGGKKAA</sequence>
<comment type="similarity">
    <text evidence="2">In the central section; belongs to the 3-hydroxyacyl-CoA dehydrogenase family.</text>
</comment>
<evidence type="ECO:0000256" key="1">
    <source>
        <dbReference type="ARBA" id="ARBA00005005"/>
    </source>
</evidence>